<evidence type="ECO:0000256" key="5">
    <source>
        <dbReference type="SAM" id="MobiDB-lite"/>
    </source>
</evidence>
<feature type="domain" description="CWH43-like N-terminal" evidence="7">
    <location>
        <begin position="27"/>
        <end position="255"/>
    </location>
</feature>
<feature type="region of interest" description="Disordered" evidence="5">
    <location>
        <begin position="324"/>
        <end position="383"/>
    </location>
</feature>
<feature type="compositionally biased region" description="Polar residues" evidence="5">
    <location>
        <begin position="373"/>
        <end position="383"/>
    </location>
</feature>
<dbReference type="EMBL" id="CP144521">
    <property type="protein sequence ID" value="WWC68425.1"/>
    <property type="molecule type" value="Genomic_DNA"/>
</dbReference>
<dbReference type="PANTHER" id="PTHR21324:SF2">
    <property type="entry name" value="EG:22E5.9 PROTEIN"/>
    <property type="match status" value="1"/>
</dbReference>
<evidence type="ECO:0000256" key="2">
    <source>
        <dbReference type="ARBA" id="ARBA00022692"/>
    </source>
</evidence>
<comment type="subcellular location">
    <subcellularLocation>
        <location evidence="1">Endomembrane system</location>
        <topology evidence="1">Multi-pass membrane protein</topology>
    </subcellularLocation>
</comment>
<evidence type="ECO:0000313" key="10">
    <source>
        <dbReference type="Proteomes" id="UP000094020"/>
    </source>
</evidence>
<gene>
    <name evidence="8" type="ORF">I206_02699</name>
    <name evidence="9" type="ORF">I206_102352</name>
</gene>
<dbReference type="EMBL" id="KI894009">
    <property type="protein sequence ID" value="OCF50645.1"/>
    <property type="molecule type" value="Genomic_DNA"/>
</dbReference>
<feature type="compositionally biased region" description="Polar residues" evidence="5">
    <location>
        <begin position="348"/>
        <end position="361"/>
    </location>
</feature>
<feature type="transmembrane region" description="Helical" evidence="6">
    <location>
        <begin position="236"/>
        <end position="256"/>
    </location>
</feature>
<keyword evidence="4 6" id="KW-0472">Membrane</keyword>
<dbReference type="RefSeq" id="XP_019011864.1">
    <property type="nucleotide sequence ID" value="XM_019154461.1"/>
</dbReference>
<proteinExistence type="predicted"/>
<keyword evidence="2 6" id="KW-0812">Transmembrane</keyword>
<dbReference type="GO" id="GO:0012505">
    <property type="term" value="C:endomembrane system"/>
    <property type="evidence" value="ECO:0007669"/>
    <property type="project" value="UniProtKB-SubCell"/>
</dbReference>
<sequence length="383" mass="42580">MKAADGSRRPLWLNQNTLTAHIFFGPYVLFPILAALTWLGGILALLGLWVKDGKPRYQSDEASVVFISDVGATHQKTFIGICCTTAGFYILSLFAERWLRHVDRLPTDLRKREKIFDWLAIFFCIIGSAGLVLLSAFNAFDHSTVHWTMTLVFIIGVALSAIFQSAEVWSLHKDHPDRKSLRRNSILKLLVVLLAILCAIGFGATYAVCGGNSTPYKSHTAETCNKVTSAAAALEWTVAFILVFYFLTIAADLWPAGKSSPRYMRRLAKWQAKHDNFNGLEKDFTGRRAFNETSQVGGNLTWQQREINLRQDMLNRNLGRDVTPQSNSDEFIGNGIGNGNGNVNTNGYTQNQLDTPITARSSVGGETDGRYSMGSQTPMMRQV</sequence>
<keyword evidence="10" id="KW-1185">Reference proteome</keyword>
<evidence type="ECO:0000256" key="6">
    <source>
        <dbReference type="SAM" id="Phobius"/>
    </source>
</evidence>
<dbReference type="InterPro" id="IPR050911">
    <property type="entry name" value="DRAM/TMEM150_Autophagy_Mod"/>
</dbReference>
<evidence type="ECO:0000313" key="9">
    <source>
        <dbReference type="EMBL" id="WWC68425.1"/>
    </source>
</evidence>
<organism evidence="8">
    <name type="scientific">Kwoniella pini CBS 10737</name>
    <dbReference type="NCBI Taxonomy" id="1296096"/>
    <lineage>
        <taxon>Eukaryota</taxon>
        <taxon>Fungi</taxon>
        <taxon>Dikarya</taxon>
        <taxon>Basidiomycota</taxon>
        <taxon>Agaricomycotina</taxon>
        <taxon>Tremellomycetes</taxon>
        <taxon>Tremellales</taxon>
        <taxon>Cryptococcaceae</taxon>
        <taxon>Kwoniella</taxon>
    </lineage>
</organism>
<dbReference type="GeneID" id="30171068"/>
<feature type="transmembrane region" description="Helical" evidence="6">
    <location>
        <begin position="77"/>
        <end position="95"/>
    </location>
</feature>
<dbReference type="Pfam" id="PF10277">
    <property type="entry name" value="Frag1"/>
    <property type="match status" value="1"/>
</dbReference>
<dbReference type="PANTHER" id="PTHR21324">
    <property type="entry name" value="FASTING-INDUCIBLE INTEGRAL MEMBRANE PROTEIN TM6P1-RELATED"/>
    <property type="match status" value="1"/>
</dbReference>
<evidence type="ECO:0000259" key="7">
    <source>
        <dbReference type="Pfam" id="PF10277"/>
    </source>
</evidence>
<name>A0A1B9I546_9TREE</name>
<feature type="transmembrane region" description="Helical" evidence="6">
    <location>
        <begin position="146"/>
        <end position="166"/>
    </location>
</feature>
<dbReference type="InterPro" id="IPR019402">
    <property type="entry name" value="CWH43_N"/>
</dbReference>
<protein>
    <recommendedName>
        <fullName evidence="7">CWH43-like N-terminal domain-containing protein</fullName>
    </recommendedName>
</protein>
<feature type="transmembrane region" description="Helical" evidence="6">
    <location>
        <begin position="21"/>
        <end position="50"/>
    </location>
</feature>
<dbReference type="AlphaFoldDB" id="A0A1B9I546"/>
<dbReference type="GO" id="GO:0005886">
    <property type="term" value="C:plasma membrane"/>
    <property type="evidence" value="ECO:0007669"/>
    <property type="project" value="TreeGrafter"/>
</dbReference>
<reference evidence="9" key="4">
    <citation type="submission" date="2024-02" db="EMBL/GenBank/DDBJ databases">
        <title>Comparative genomics of Cryptococcus and Kwoniella reveals pathogenesis evolution and contrasting modes of karyotype evolution via chromosome fusion or intercentromeric recombination.</title>
        <authorList>
            <person name="Coelho M.A."/>
            <person name="David-Palma M."/>
            <person name="Shea T."/>
            <person name="Bowers K."/>
            <person name="McGinley-Smith S."/>
            <person name="Mohammad A.W."/>
            <person name="Gnirke A."/>
            <person name="Yurkov A.M."/>
            <person name="Nowrousian M."/>
            <person name="Sun S."/>
            <person name="Cuomo C.A."/>
            <person name="Heitman J."/>
        </authorList>
    </citation>
    <scope>NUCLEOTIDE SEQUENCE</scope>
    <source>
        <strain evidence="9">CBS 10737</strain>
    </source>
</reference>
<feature type="transmembrane region" description="Helical" evidence="6">
    <location>
        <begin position="186"/>
        <end position="208"/>
    </location>
</feature>
<feature type="transmembrane region" description="Helical" evidence="6">
    <location>
        <begin position="115"/>
        <end position="140"/>
    </location>
</feature>
<dbReference type="STRING" id="1296096.A0A1B9I546"/>
<evidence type="ECO:0000313" key="8">
    <source>
        <dbReference type="EMBL" id="OCF50645.1"/>
    </source>
</evidence>
<dbReference type="Proteomes" id="UP000094020">
    <property type="component" value="Chromosome 3"/>
</dbReference>
<reference evidence="8" key="3">
    <citation type="submission" date="2016-07" db="EMBL/GenBank/DDBJ databases">
        <title>Evolution of pathogenesis and genome organization in the Tremellales.</title>
        <authorList>
            <person name="Cuomo C."/>
            <person name="Litvintseva A."/>
            <person name="Heitman J."/>
            <person name="Chen Y."/>
            <person name="Sun S."/>
            <person name="Springer D."/>
            <person name="Dromer F."/>
            <person name="Young S."/>
            <person name="Zeng Q."/>
            <person name="Chapman S."/>
            <person name="Gujja S."/>
            <person name="Saif S."/>
            <person name="Birren B."/>
        </authorList>
    </citation>
    <scope>NUCLEOTIDE SEQUENCE</scope>
    <source>
        <strain evidence="8">CBS 10737</strain>
    </source>
</reference>
<reference evidence="9" key="2">
    <citation type="submission" date="2013-07" db="EMBL/GenBank/DDBJ databases">
        <authorList>
            <consortium name="The Broad Institute Genome Sequencing Platform"/>
            <person name="Cuomo C."/>
            <person name="Litvintseva A."/>
            <person name="Chen Y."/>
            <person name="Heitman J."/>
            <person name="Sun S."/>
            <person name="Springer D."/>
            <person name="Dromer F."/>
            <person name="Young S.K."/>
            <person name="Zeng Q."/>
            <person name="Gargeya S."/>
            <person name="Fitzgerald M."/>
            <person name="Abouelleil A."/>
            <person name="Alvarado L."/>
            <person name="Berlin A.M."/>
            <person name="Chapman S.B."/>
            <person name="Dewar J."/>
            <person name="Goldberg J."/>
            <person name="Griggs A."/>
            <person name="Gujja S."/>
            <person name="Hansen M."/>
            <person name="Howarth C."/>
            <person name="Imamovic A."/>
            <person name="Larimer J."/>
            <person name="McCowan C."/>
            <person name="Murphy C."/>
            <person name="Pearson M."/>
            <person name="Priest M."/>
            <person name="Roberts A."/>
            <person name="Saif S."/>
            <person name="Shea T."/>
            <person name="Sykes S."/>
            <person name="Wortman J."/>
            <person name="Nusbaum C."/>
            <person name="Birren B."/>
        </authorList>
    </citation>
    <scope>NUCLEOTIDE SEQUENCE</scope>
    <source>
        <strain evidence="9">CBS 10737</strain>
    </source>
</reference>
<dbReference type="KEGG" id="kpin:30171068"/>
<evidence type="ECO:0000256" key="4">
    <source>
        <dbReference type="ARBA" id="ARBA00023136"/>
    </source>
</evidence>
<evidence type="ECO:0000256" key="3">
    <source>
        <dbReference type="ARBA" id="ARBA00022989"/>
    </source>
</evidence>
<keyword evidence="3 6" id="KW-1133">Transmembrane helix</keyword>
<evidence type="ECO:0000256" key="1">
    <source>
        <dbReference type="ARBA" id="ARBA00004127"/>
    </source>
</evidence>
<reference evidence="8" key="1">
    <citation type="submission" date="2013-07" db="EMBL/GenBank/DDBJ databases">
        <title>The Genome Sequence of Cryptococcus pinus CBS10737.</title>
        <authorList>
            <consortium name="The Broad Institute Genome Sequencing Platform"/>
            <person name="Cuomo C."/>
            <person name="Litvintseva A."/>
            <person name="Chen Y."/>
            <person name="Heitman J."/>
            <person name="Sun S."/>
            <person name="Springer D."/>
            <person name="Dromer F."/>
            <person name="Young S.K."/>
            <person name="Zeng Q."/>
            <person name="Gargeya S."/>
            <person name="Fitzgerald M."/>
            <person name="Abouelleil A."/>
            <person name="Alvarado L."/>
            <person name="Berlin A.M."/>
            <person name="Chapman S.B."/>
            <person name="Dewar J."/>
            <person name="Goldberg J."/>
            <person name="Griggs A."/>
            <person name="Gujja S."/>
            <person name="Hansen M."/>
            <person name="Howarth C."/>
            <person name="Imamovic A."/>
            <person name="Larimer J."/>
            <person name="McCowan C."/>
            <person name="Murphy C."/>
            <person name="Pearson M."/>
            <person name="Priest M."/>
            <person name="Roberts A."/>
            <person name="Saif S."/>
            <person name="Shea T."/>
            <person name="Sykes S."/>
            <person name="Wortman J."/>
            <person name="Nusbaum C."/>
            <person name="Birren B."/>
        </authorList>
    </citation>
    <scope>NUCLEOTIDE SEQUENCE [LARGE SCALE GENOMIC DNA]</scope>
    <source>
        <strain evidence="8">CBS 10737</strain>
    </source>
</reference>
<dbReference type="OrthoDB" id="10032492at2759"/>
<accession>A0A1B9I546</accession>